<dbReference type="EMBL" id="PJQL01002933">
    <property type="protein sequence ID" value="RCH82671.1"/>
    <property type="molecule type" value="Genomic_DNA"/>
</dbReference>
<name>A0A367IYY7_RHIAZ</name>
<reference evidence="1 2" key="1">
    <citation type="journal article" date="2018" name="G3 (Bethesda)">
        <title>Phylogenetic and Phylogenomic Definition of Rhizopus Species.</title>
        <authorList>
            <person name="Gryganskyi A.P."/>
            <person name="Golan J."/>
            <person name="Dolatabadi S."/>
            <person name="Mondo S."/>
            <person name="Robb S."/>
            <person name="Idnurm A."/>
            <person name="Muszewska A."/>
            <person name="Steczkiewicz K."/>
            <person name="Masonjones S."/>
            <person name="Liao H.L."/>
            <person name="Gajdeczka M.T."/>
            <person name="Anike F."/>
            <person name="Vuek A."/>
            <person name="Anishchenko I.M."/>
            <person name="Voigt K."/>
            <person name="de Hoog G.S."/>
            <person name="Smith M.E."/>
            <person name="Heitman J."/>
            <person name="Vilgalys R."/>
            <person name="Stajich J.E."/>
        </authorList>
    </citation>
    <scope>NUCLEOTIDE SEQUENCE [LARGE SCALE GENOMIC DNA]</scope>
    <source>
        <strain evidence="1 2">CBS 357.93</strain>
    </source>
</reference>
<accession>A0A367IYY7</accession>
<sequence>MTLNSTQHEELIESREETLKEINEALSLLKSIYEYEDNKDTTEESEDQDDWSDNEWEVIKAYFENEQEDEEERKLMLMCINSS</sequence>
<evidence type="ECO:0000313" key="1">
    <source>
        <dbReference type="EMBL" id="RCH82671.1"/>
    </source>
</evidence>
<gene>
    <name evidence="1" type="ORF">CU097_002833</name>
</gene>
<evidence type="ECO:0000313" key="2">
    <source>
        <dbReference type="Proteomes" id="UP000252139"/>
    </source>
</evidence>
<dbReference type="OrthoDB" id="2267106at2759"/>
<keyword evidence="2" id="KW-1185">Reference proteome</keyword>
<dbReference type="AlphaFoldDB" id="A0A367IYY7"/>
<dbReference type="Proteomes" id="UP000252139">
    <property type="component" value="Unassembled WGS sequence"/>
</dbReference>
<protein>
    <submittedName>
        <fullName evidence="1">Uncharacterized protein</fullName>
    </submittedName>
</protein>
<comment type="caution">
    <text evidence="1">The sequence shown here is derived from an EMBL/GenBank/DDBJ whole genome shotgun (WGS) entry which is preliminary data.</text>
</comment>
<organism evidence="1 2">
    <name type="scientific">Rhizopus azygosporus</name>
    <name type="common">Rhizopus microsporus var. azygosporus</name>
    <dbReference type="NCBI Taxonomy" id="86630"/>
    <lineage>
        <taxon>Eukaryota</taxon>
        <taxon>Fungi</taxon>
        <taxon>Fungi incertae sedis</taxon>
        <taxon>Mucoromycota</taxon>
        <taxon>Mucoromycotina</taxon>
        <taxon>Mucoromycetes</taxon>
        <taxon>Mucorales</taxon>
        <taxon>Mucorineae</taxon>
        <taxon>Rhizopodaceae</taxon>
        <taxon>Rhizopus</taxon>
    </lineage>
</organism>
<proteinExistence type="predicted"/>